<dbReference type="RefSeq" id="WP_098974364.1">
    <property type="nucleotide sequence ID" value="NZ_CP077115.1"/>
</dbReference>
<name>A0A2C6AWW5_FUSNP</name>
<reference evidence="1 2" key="1">
    <citation type="submission" date="2017-06" db="EMBL/GenBank/DDBJ databases">
        <title>Draft genome sequence of Fusobacterium nucleatum subsp. polymorphum KCOM 1271 (=ChDC F305).</title>
        <authorList>
            <person name="Kook J.-K."/>
            <person name="Park S.-N."/>
            <person name="Lim Y.K."/>
            <person name="Roh H."/>
        </authorList>
    </citation>
    <scope>NUCLEOTIDE SEQUENCE [LARGE SCALE GENOMIC DNA]</scope>
    <source>
        <strain evidence="2">KCOM 1271 (ChDC F305)</strain>
    </source>
</reference>
<protein>
    <submittedName>
        <fullName evidence="1">Uncharacterized protein</fullName>
    </submittedName>
</protein>
<sequence length="88" mass="10969">MFVILKSIHFKKNLEIKEKLNSFDKERAFYLFEFDENNYSQIIEMIEDFKYMFKYSKLINNNIIFDKIISCEYINKKIREKIKLYFNL</sequence>
<comment type="caution">
    <text evidence="1">The sequence shown here is derived from an EMBL/GenBank/DDBJ whole genome shotgun (WGS) entry which is preliminary data.</text>
</comment>
<gene>
    <name evidence="1" type="ORF">CBG54_06010</name>
</gene>
<dbReference type="AlphaFoldDB" id="A0A2C6AWW5"/>
<evidence type="ECO:0000313" key="2">
    <source>
        <dbReference type="Proteomes" id="UP000224182"/>
    </source>
</evidence>
<dbReference type="Proteomes" id="UP000224182">
    <property type="component" value="Unassembled WGS sequence"/>
</dbReference>
<dbReference type="EMBL" id="NIRN01000001">
    <property type="protein sequence ID" value="PHI06619.1"/>
    <property type="molecule type" value="Genomic_DNA"/>
</dbReference>
<organism evidence="1 2">
    <name type="scientific">Fusobacterium nucleatum subsp. polymorphum</name>
    <name type="common">Fusobacterium polymorphum</name>
    <dbReference type="NCBI Taxonomy" id="76857"/>
    <lineage>
        <taxon>Bacteria</taxon>
        <taxon>Fusobacteriati</taxon>
        <taxon>Fusobacteriota</taxon>
        <taxon>Fusobacteriia</taxon>
        <taxon>Fusobacteriales</taxon>
        <taxon>Fusobacteriaceae</taxon>
        <taxon>Fusobacterium</taxon>
    </lineage>
</organism>
<proteinExistence type="predicted"/>
<evidence type="ECO:0000313" key="1">
    <source>
        <dbReference type="EMBL" id="PHI06619.1"/>
    </source>
</evidence>
<accession>A0A2C6AWW5</accession>